<reference evidence="7" key="1">
    <citation type="submission" date="2020-04" db="EMBL/GenBank/DDBJ databases">
        <authorList>
            <person name="Alioto T."/>
            <person name="Alioto T."/>
            <person name="Gomez Garrido J."/>
        </authorList>
    </citation>
    <scope>NUCLEOTIDE SEQUENCE</scope>
    <source>
        <strain evidence="7">A484AB</strain>
    </source>
</reference>
<evidence type="ECO:0000256" key="2">
    <source>
        <dbReference type="ARBA" id="ARBA00012027"/>
    </source>
</evidence>
<evidence type="ECO:0000313" key="8">
    <source>
        <dbReference type="Proteomes" id="UP001152795"/>
    </source>
</evidence>
<dbReference type="Gene3D" id="3.30.870.10">
    <property type="entry name" value="Endonuclease Chain A"/>
    <property type="match status" value="3"/>
</dbReference>
<dbReference type="Proteomes" id="UP001152795">
    <property type="component" value="Unassembled WGS sequence"/>
</dbReference>
<dbReference type="InterPro" id="IPR001736">
    <property type="entry name" value="PLipase_D/transphosphatidylase"/>
</dbReference>
<evidence type="ECO:0000256" key="6">
    <source>
        <dbReference type="ARBA" id="ARBA00023098"/>
    </source>
</evidence>
<dbReference type="PROSITE" id="PS50035">
    <property type="entry name" value="PLD"/>
    <property type="match status" value="2"/>
</dbReference>
<dbReference type="InterPro" id="IPR015679">
    <property type="entry name" value="PLipase_D_fam"/>
</dbReference>
<dbReference type="PANTHER" id="PTHR18896">
    <property type="entry name" value="PHOSPHOLIPASE D"/>
    <property type="match status" value="1"/>
</dbReference>
<dbReference type="EMBL" id="CACRXK020001841">
    <property type="protein sequence ID" value="CAB3991390.1"/>
    <property type="molecule type" value="Genomic_DNA"/>
</dbReference>
<dbReference type="OrthoDB" id="14911at2759"/>
<keyword evidence="8" id="KW-1185">Reference proteome</keyword>
<dbReference type="GO" id="GO:0004630">
    <property type="term" value="F:phospholipase D activity"/>
    <property type="evidence" value="ECO:0007669"/>
    <property type="project" value="UniProtKB-EC"/>
</dbReference>
<dbReference type="EC" id="3.1.4.4" evidence="2"/>
<name>A0A6S7H442_PARCT</name>
<evidence type="ECO:0000256" key="1">
    <source>
        <dbReference type="ARBA" id="ARBA00000798"/>
    </source>
</evidence>
<dbReference type="GO" id="GO:0009395">
    <property type="term" value="P:phospholipid catabolic process"/>
    <property type="evidence" value="ECO:0007669"/>
    <property type="project" value="TreeGrafter"/>
</dbReference>
<dbReference type="GO" id="GO:0060627">
    <property type="term" value="P:regulation of vesicle-mediated transport"/>
    <property type="evidence" value="ECO:0007669"/>
    <property type="project" value="TreeGrafter"/>
</dbReference>
<keyword evidence="6" id="KW-0443">Lipid metabolism</keyword>
<accession>A0A6S7H442</accession>
<comment type="caution">
    <text evidence="7">The sequence shown here is derived from an EMBL/GenBank/DDBJ whole genome shotgun (WGS) entry which is preliminary data.</text>
</comment>
<gene>
    <name evidence="7" type="ORF">PACLA_8A029000</name>
</gene>
<dbReference type="CDD" id="cd09141">
    <property type="entry name" value="PLDc_vPLD1_2_yPLD_like_2"/>
    <property type="match status" value="1"/>
</dbReference>
<dbReference type="SMART" id="SM00155">
    <property type="entry name" value="PLDc"/>
    <property type="match status" value="2"/>
</dbReference>
<comment type="catalytic activity">
    <reaction evidence="1">
        <text>a 1,2-diacyl-sn-glycero-3-phosphocholine + H2O = a 1,2-diacyl-sn-glycero-3-phosphate + choline + H(+)</text>
        <dbReference type="Rhea" id="RHEA:14445"/>
        <dbReference type="ChEBI" id="CHEBI:15354"/>
        <dbReference type="ChEBI" id="CHEBI:15377"/>
        <dbReference type="ChEBI" id="CHEBI:15378"/>
        <dbReference type="ChEBI" id="CHEBI:57643"/>
        <dbReference type="ChEBI" id="CHEBI:58608"/>
        <dbReference type="EC" id="3.1.4.4"/>
    </reaction>
</comment>
<dbReference type="AlphaFoldDB" id="A0A6S7H442"/>
<protein>
    <recommendedName>
        <fullName evidence="2">phospholipase D</fullName>
        <ecNumber evidence="2">3.1.4.4</ecNumber>
    </recommendedName>
</protein>
<proteinExistence type="predicted"/>
<evidence type="ECO:0000256" key="4">
    <source>
        <dbReference type="ARBA" id="ARBA00022801"/>
    </source>
</evidence>
<keyword evidence="5" id="KW-0442">Lipid degradation</keyword>
<dbReference type="Pfam" id="PF00614">
    <property type="entry name" value="PLDc"/>
    <property type="match status" value="2"/>
</dbReference>
<evidence type="ECO:0000256" key="3">
    <source>
        <dbReference type="ARBA" id="ARBA00022737"/>
    </source>
</evidence>
<feature type="non-terminal residue" evidence="7">
    <location>
        <position position="1"/>
    </location>
</feature>
<evidence type="ECO:0000313" key="7">
    <source>
        <dbReference type="EMBL" id="CAB3991390.1"/>
    </source>
</evidence>
<dbReference type="PANTHER" id="PTHR18896:SF76">
    <property type="entry name" value="PHOSPHOLIPASE"/>
    <property type="match status" value="1"/>
</dbReference>
<keyword evidence="4" id="KW-0378">Hydrolase</keyword>
<feature type="non-terminal residue" evidence="7">
    <location>
        <position position="343"/>
    </location>
</feature>
<keyword evidence="3" id="KW-0677">Repeat</keyword>
<evidence type="ECO:0000256" key="5">
    <source>
        <dbReference type="ARBA" id="ARBA00022963"/>
    </source>
</evidence>
<dbReference type="SUPFAM" id="SSF56024">
    <property type="entry name" value="Phospholipase D/nuclease"/>
    <property type="match status" value="2"/>
</dbReference>
<organism evidence="7 8">
    <name type="scientific">Paramuricea clavata</name>
    <name type="common">Red gorgonian</name>
    <name type="synonym">Violescent sea-whip</name>
    <dbReference type="NCBI Taxonomy" id="317549"/>
    <lineage>
        <taxon>Eukaryota</taxon>
        <taxon>Metazoa</taxon>
        <taxon>Cnidaria</taxon>
        <taxon>Anthozoa</taxon>
        <taxon>Octocorallia</taxon>
        <taxon>Malacalcyonacea</taxon>
        <taxon>Plexauridae</taxon>
        <taxon>Paramuricea</taxon>
    </lineage>
</organism>
<sequence>VLRHPDHTPGKTGIFYWAHHEKIVCIDQEIIFLGGLDLCYGRWDNCKHYLTDCDVEFEPNKYSRMETEIANIGNVFLAATGNVVPNFNETTEEGTGTKDRKTSRSRKLLKRARLWRGKDYSNPIKKDFVDLHKPEQDILDRTSTNRMPWHDVAVCVWGHVARDVARHFIQRWNFTKLEKKKYDSVFPLLLPKTYTGLVDVAPDGLKTSNINCQNQFFITSLPPDVKNIIGDLLVKRITRAHINGENFRLFIVMPLLPAFEGEIGNASGTSICVITHWNYMSLCRGETSFIERLRQNGVEQPFNYVSICSLRKHEDFRGTPITELIYVHSKVMIVDDRYAIIGS</sequence>